<name>A0AA37CYP9_AERCA</name>
<organism evidence="2 3">
    <name type="scientific">Aeromonas caviae</name>
    <name type="common">Aeromonas punctata</name>
    <dbReference type="NCBI Taxonomy" id="648"/>
    <lineage>
        <taxon>Bacteria</taxon>
        <taxon>Pseudomonadati</taxon>
        <taxon>Pseudomonadota</taxon>
        <taxon>Gammaproteobacteria</taxon>
        <taxon>Aeromonadales</taxon>
        <taxon>Aeromonadaceae</taxon>
        <taxon>Aeromonas</taxon>
    </lineage>
</organism>
<dbReference type="RefSeq" id="WP_223940227.1">
    <property type="nucleotide sequence ID" value="NZ_AP026370.1"/>
</dbReference>
<accession>A0AA37CYP9</accession>
<sequence>MDKKNGRNANVTTNQLERDKHTTKAPKVPTLLELAAVHLLDSGMKGTSQLTFFPLYHDFNYRNRIDELRNDHDVIIHGRPFDHRNSAGRITRFERYWLADREEARKVAELVNLKRRQRNALPMEPEQIACYLAAFPATPDELPPAA</sequence>
<evidence type="ECO:0000256" key="1">
    <source>
        <dbReference type="SAM" id="MobiDB-lite"/>
    </source>
</evidence>
<dbReference type="AlphaFoldDB" id="A0AA37CYP9"/>
<feature type="region of interest" description="Disordered" evidence="1">
    <location>
        <begin position="1"/>
        <end position="25"/>
    </location>
</feature>
<protein>
    <submittedName>
        <fullName evidence="2">Uncharacterized protein</fullName>
    </submittedName>
</protein>
<evidence type="ECO:0000313" key="2">
    <source>
        <dbReference type="EMBL" id="GJA64315.1"/>
    </source>
</evidence>
<reference evidence="2" key="1">
    <citation type="submission" date="2021-07" db="EMBL/GenBank/DDBJ databases">
        <title>Draft genome sequence of carbapenem-resistant Aeromonas spp. in Japan.</title>
        <authorList>
            <person name="Maehana S."/>
            <person name="Suzuki M."/>
            <person name="Kitasato H."/>
        </authorList>
    </citation>
    <scope>NUCLEOTIDE SEQUENCE</scope>
    <source>
        <strain evidence="2">KAM351</strain>
    </source>
</reference>
<comment type="caution">
    <text evidence="2">The sequence shown here is derived from an EMBL/GenBank/DDBJ whole genome shotgun (WGS) entry which is preliminary data.</text>
</comment>
<gene>
    <name evidence="2" type="ORF">KAM351_29260</name>
</gene>
<proteinExistence type="predicted"/>
<dbReference type="EMBL" id="BPNN01000046">
    <property type="protein sequence ID" value="GJA64315.1"/>
    <property type="molecule type" value="Genomic_DNA"/>
</dbReference>
<evidence type="ECO:0000313" key="3">
    <source>
        <dbReference type="Proteomes" id="UP000886934"/>
    </source>
</evidence>
<dbReference type="Proteomes" id="UP000886934">
    <property type="component" value="Unassembled WGS sequence"/>
</dbReference>